<dbReference type="Pfam" id="PF07986">
    <property type="entry name" value="TBCC"/>
    <property type="match status" value="1"/>
</dbReference>
<evidence type="ECO:0000313" key="5">
    <source>
        <dbReference type="EMBL" id="KAJ1643223.1"/>
    </source>
</evidence>
<dbReference type="AlphaFoldDB" id="A0A9W7XI31"/>
<dbReference type="Gene3D" id="1.20.58.1250">
    <property type="entry name" value="Tubulin Binding Cofactor C, N-terminal domain"/>
    <property type="match status" value="1"/>
</dbReference>
<feature type="domain" description="C-CAP/cofactor C-like" evidence="4">
    <location>
        <begin position="139"/>
        <end position="276"/>
    </location>
</feature>
<dbReference type="PROSITE" id="PS51329">
    <property type="entry name" value="C_CAP_COFACTOR_C"/>
    <property type="match status" value="1"/>
</dbReference>
<organism evidence="5 6">
    <name type="scientific">Coemansia asiatica</name>
    <dbReference type="NCBI Taxonomy" id="1052880"/>
    <lineage>
        <taxon>Eukaryota</taxon>
        <taxon>Fungi</taxon>
        <taxon>Fungi incertae sedis</taxon>
        <taxon>Zoopagomycota</taxon>
        <taxon>Kickxellomycotina</taxon>
        <taxon>Kickxellomycetes</taxon>
        <taxon>Kickxellales</taxon>
        <taxon>Kickxellaceae</taxon>
        <taxon>Coemansia</taxon>
    </lineage>
</organism>
<dbReference type="GO" id="GO:0005737">
    <property type="term" value="C:cytoplasm"/>
    <property type="evidence" value="ECO:0007669"/>
    <property type="project" value="UniProtKB-SubCell"/>
</dbReference>
<comment type="similarity">
    <text evidence="2">Belongs to the TBCC family.</text>
</comment>
<dbReference type="InterPro" id="IPR027684">
    <property type="entry name" value="TBCC"/>
</dbReference>
<dbReference type="InterPro" id="IPR012945">
    <property type="entry name" value="Tubulin-bd_cofactor_C_dom"/>
</dbReference>
<gene>
    <name evidence="5" type="ORF">LPJ64_004986</name>
</gene>
<comment type="caution">
    <text evidence="5">The sequence shown here is derived from an EMBL/GenBank/DDBJ whole genome shotgun (WGS) entry which is preliminary data.</text>
</comment>
<dbReference type="InterPro" id="IPR017901">
    <property type="entry name" value="C-CAP_CF_C-like"/>
</dbReference>
<dbReference type="Proteomes" id="UP001145021">
    <property type="component" value="Unassembled WGS sequence"/>
</dbReference>
<dbReference type="GO" id="GO:0007023">
    <property type="term" value="P:post-chaperonin tubulin folding pathway"/>
    <property type="evidence" value="ECO:0007669"/>
    <property type="project" value="InterPro"/>
</dbReference>
<dbReference type="InterPro" id="IPR038397">
    <property type="entry name" value="TBCC_N_sf"/>
</dbReference>
<keyword evidence="6" id="KW-1185">Reference proteome</keyword>
<evidence type="ECO:0000259" key="4">
    <source>
        <dbReference type="PROSITE" id="PS51329"/>
    </source>
</evidence>
<evidence type="ECO:0000256" key="2">
    <source>
        <dbReference type="ARBA" id="ARBA00008848"/>
    </source>
</evidence>
<dbReference type="EMBL" id="JANBOH010000279">
    <property type="protein sequence ID" value="KAJ1643223.1"/>
    <property type="molecule type" value="Genomic_DNA"/>
</dbReference>
<dbReference type="GO" id="GO:0007021">
    <property type="term" value="P:tubulin complex assembly"/>
    <property type="evidence" value="ECO:0007669"/>
    <property type="project" value="TreeGrafter"/>
</dbReference>
<proteinExistence type="inferred from homology"/>
<evidence type="ECO:0000256" key="1">
    <source>
        <dbReference type="ARBA" id="ARBA00004496"/>
    </source>
</evidence>
<evidence type="ECO:0000256" key="3">
    <source>
        <dbReference type="ARBA" id="ARBA00022490"/>
    </source>
</evidence>
<dbReference type="PANTHER" id="PTHR15139:SF0">
    <property type="entry name" value="TUBULIN-SPECIFIC CHAPERONE C"/>
    <property type="match status" value="1"/>
</dbReference>
<name>A0A9W7XI31_9FUNG</name>
<reference evidence="5" key="1">
    <citation type="submission" date="2022-07" db="EMBL/GenBank/DDBJ databases">
        <title>Phylogenomic reconstructions and comparative analyses of Kickxellomycotina fungi.</title>
        <authorList>
            <person name="Reynolds N.K."/>
            <person name="Stajich J.E."/>
            <person name="Barry K."/>
            <person name="Grigoriev I.V."/>
            <person name="Crous P."/>
            <person name="Smith M.E."/>
        </authorList>
    </citation>
    <scope>NUCLEOTIDE SEQUENCE</scope>
    <source>
        <strain evidence="5">NBRC 105413</strain>
    </source>
</reference>
<dbReference type="Gene3D" id="2.160.20.70">
    <property type="match status" value="1"/>
</dbReference>
<protein>
    <recommendedName>
        <fullName evidence="4">C-CAP/cofactor C-like domain-containing protein</fullName>
    </recommendedName>
</protein>
<comment type="subcellular location">
    <subcellularLocation>
        <location evidence="1">Cytoplasm</location>
    </subcellularLocation>
</comment>
<dbReference type="InterPro" id="IPR016098">
    <property type="entry name" value="CAP/MinC_C"/>
</dbReference>
<dbReference type="PANTHER" id="PTHR15139">
    <property type="entry name" value="TUBULIN FOLDING COFACTOR C"/>
    <property type="match status" value="1"/>
</dbReference>
<evidence type="ECO:0000313" key="6">
    <source>
        <dbReference type="Proteomes" id="UP001145021"/>
    </source>
</evidence>
<accession>A0A9W7XI31</accession>
<sequence length="326" mass="36031">MASAGSAANAEAAAKFWSNFQHQKQQIKQMASRNQDISQRLRNLDTSLREALIYLPPYDQKQLTRDLDELRALLHKTSVDSSLMVSNGKSKAGFRFKSAVTRPAEPLMSPPAAAIPEANTRDCVADTKDTSYSFAGITGAWVIAELHGTSQTDCELRDITDSIIDLRPISHSLRALNCHRLQNTLVICGPFAGSATVRDTKHSTLILGVRQFRLENSNTVDVFVYCTSHPIIENSSAVRFAPLPTSLVSEMVLGELEKSGLGGLENCFDKVDDFNWLKRMASPNWSLLNTQVDCRTGKDAWLLVNQGSRPLDQALEQLLPNEKTNI</sequence>
<keyword evidence="3" id="KW-0963">Cytoplasm</keyword>